<proteinExistence type="predicted"/>
<gene>
    <name evidence="1" type="ORF">SAMN06295998_11650</name>
</gene>
<accession>A0A1W2DP58</accession>
<name>A0A1W2DP58_9RHOB</name>
<sequence length="66" mass="7909">MAPFSIRKSDVIPEHVLDDRWRLSLDFPELGEDRKPKKAFILKQGEELALDREMLPDVFRHRLYLM</sequence>
<reference evidence="1 2" key="1">
    <citation type="submission" date="2017-04" db="EMBL/GenBank/DDBJ databases">
        <authorList>
            <person name="Afonso C.L."/>
            <person name="Miller P.J."/>
            <person name="Scott M.A."/>
            <person name="Spackman E."/>
            <person name="Goraichik I."/>
            <person name="Dimitrov K.M."/>
            <person name="Suarez D.L."/>
            <person name="Swayne D.E."/>
        </authorList>
    </citation>
    <scope>NUCLEOTIDE SEQUENCE [LARGE SCALE GENOMIC DNA]</scope>
    <source>
        <strain evidence="1 2">CGMCC 1.12644</strain>
    </source>
</reference>
<evidence type="ECO:0000313" key="2">
    <source>
        <dbReference type="Proteomes" id="UP000192330"/>
    </source>
</evidence>
<organism evidence="1 2">
    <name type="scientific">Primorskyibacter flagellatus</name>
    <dbReference type="NCBI Taxonomy" id="1387277"/>
    <lineage>
        <taxon>Bacteria</taxon>
        <taxon>Pseudomonadati</taxon>
        <taxon>Pseudomonadota</taxon>
        <taxon>Alphaproteobacteria</taxon>
        <taxon>Rhodobacterales</taxon>
        <taxon>Roseobacteraceae</taxon>
        <taxon>Primorskyibacter</taxon>
    </lineage>
</organism>
<dbReference type="AlphaFoldDB" id="A0A1W2DP58"/>
<dbReference type="RefSeq" id="WP_084353891.1">
    <property type="nucleotide sequence ID" value="NZ_FWYD01000016.1"/>
</dbReference>
<dbReference type="STRING" id="1387277.SAMN06295998_11650"/>
<dbReference type="EMBL" id="FWYD01000016">
    <property type="protein sequence ID" value="SMC99169.1"/>
    <property type="molecule type" value="Genomic_DNA"/>
</dbReference>
<keyword evidence="2" id="KW-1185">Reference proteome</keyword>
<dbReference type="Proteomes" id="UP000192330">
    <property type="component" value="Unassembled WGS sequence"/>
</dbReference>
<protein>
    <submittedName>
        <fullName evidence="1">Uncharacterized protein</fullName>
    </submittedName>
</protein>
<evidence type="ECO:0000313" key="1">
    <source>
        <dbReference type="EMBL" id="SMC99169.1"/>
    </source>
</evidence>